<proteinExistence type="predicted"/>
<keyword evidence="2" id="KW-1185">Reference proteome</keyword>
<dbReference type="EMBL" id="CM037621">
    <property type="protein sequence ID" value="KAH8002179.1"/>
    <property type="molecule type" value="Genomic_DNA"/>
</dbReference>
<accession>A0ACB8FAH1</accession>
<evidence type="ECO:0000313" key="1">
    <source>
        <dbReference type="EMBL" id="KAH8002179.1"/>
    </source>
</evidence>
<evidence type="ECO:0000313" key="2">
    <source>
        <dbReference type="Proteomes" id="UP000827872"/>
    </source>
</evidence>
<reference evidence="1" key="1">
    <citation type="submission" date="2021-08" db="EMBL/GenBank/DDBJ databases">
        <title>The first chromosome-level gecko genome reveals the dynamic sex chromosomes of Neotropical dwarf geckos (Sphaerodactylidae: Sphaerodactylus).</title>
        <authorList>
            <person name="Pinto B.J."/>
            <person name="Keating S.E."/>
            <person name="Gamble T."/>
        </authorList>
    </citation>
    <scope>NUCLEOTIDE SEQUENCE</scope>
    <source>
        <strain evidence="1">TG3544</strain>
    </source>
</reference>
<dbReference type="Proteomes" id="UP000827872">
    <property type="component" value="Linkage Group LG08"/>
</dbReference>
<protein>
    <submittedName>
        <fullName evidence="1">Uncharacterized protein</fullName>
    </submittedName>
</protein>
<organism evidence="1 2">
    <name type="scientific">Sphaerodactylus townsendi</name>
    <dbReference type="NCBI Taxonomy" id="933632"/>
    <lineage>
        <taxon>Eukaryota</taxon>
        <taxon>Metazoa</taxon>
        <taxon>Chordata</taxon>
        <taxon>Craniata</taxon>
        <taxon>Vertebrata</taxon>
        <taxon>Euteleostomi</taxon>
        <taxon>Lepidosauria</taxon>
        <taxon>Squamata</taxon>
        <taxon>Bifurcata</taxon>
        <taxon>Gekkota</taxon>
        <taxon>Sphaerodactylidae</taxon>
        <taxon>Sphaerodactylus</taxon>
    </lineage>
</organism>
<gene>
    <name evidence="1" type="ORF">K3G42_020949</name>
</gene>
<comment type="caution">
    <text evidence="1">The sequence shown here is derived from an EMBL/GenBank/DDBJ whole genome shotgun (WGS) entry which is preliminary data.</text>
</comment>
<sequence length="107" mass="11868">MAPVLMDHPPGLPPWMSEGSEDLGEVQEKDFPSPQGRTGQQTEEADRDAKQLTGRSSDLGQRLLQLQRLPSSRRGLESRPNHASTWPNNMSEAQALSKRQAQPLNPN</sequence>
<name>A0ACB8FAH1_9SAUR</name>